<dbReference type="InterPro" id="IPR029063">
    <property type="entry name" value="SAM-dependent_MTases_sf"/>
</dbReference>
<accession>A0A917D1R7</accession>
<dbReference type="PANTHER" id="PTHR43542">
    <property type="entry name" value="METHYLTRANSFERASE"/>
    <property type="match status" value="1"/>
</dbReference>
<keyword evidence="1" id="KW-0489">Methyltransferase</keyword>
<keyword evidence="4" id="KW-1185">Reference proteome</keyword>
<evidence type="ECO:0000256" key="1">
    <source>
        <dbReference type="ARBA" id="ARBA00022603"/>
    </source>
</evidence>
<dbReference type="InterPro" id="IPR004398">
    <property type="entry name" value="RNA_MeTrfase_RsmD"/>
</dbReference>
<reference evidence="3" key="1">
    <citation type="journal article" date="2014" name="Int. J. Syst. Evol. Microbiol.">
        <title>Complete genome sequence of Corynebacterium casei LMG S-19264T (=DSM 44701T), isolated from a smear-ripened cheese.</title>
        <authorList>
            <consortium name="US DOE Joint Genome Institute (JGI-PGF)"/>
            <person name="Walter F."/>
            <person name="Albersmeier A."/>
            <person name="Kalinowski J."/>
            <person name="Ruckert C."/>
        </authorList>
    </citation>
    <scope>NUCLEOTIDE SEQUENCE</scope>
    <source>
        <strain evidence="3">CCM 7905</strain>
    </source>
</reference>
<proteinExistence type="predicted"/>
<dbReference type="CDD" id="cd02440">
    <property type="entry name" value="AdoMet_MTases"/>
    <property type="match status" value="1"/>
</dbReference>
<dbReference type="Pfam" id="PF03602">
    <property type="entry name" value="Cons_hypoth95"/>
    <property type="match status" value="1"/>
</dbReference>
<reference evidence="3" key="2">
    <citation type="submission" date="2020-09" db="EMBL/GenBank/DDBJ databases">
        <authorList>
            <person name="Sun Q."/>
            <person name="Sedlacek I."/>
        </authorList>
    </citation>
    <scope>NUCLEOTIDE SEQUENCE</scope>
    <source>
        <strain evidence="3">CCM 7905</strain>
    </source>
</reference>
<sequence>MDFDGAAVLDLYAGSGALGLEALSRGAGHLLSVESDARASGVLARNIATVALPGALARTAPVAAVLAGTPDRRYDLVMADPPYSTSDDAVAGVLASLMDGQWLSDDALVVVERSSRSPLTRWPDGLRPEKDKKYGEARIEIASVEFAP</sequence>
<dbReference type="Proteomes" id="UP000654257">
    <property type="component" value="Unassembled WGS sequence"/>
</dbReference>
<dbReference type="PANTHER" id="PTHR43542:SF1">
    <property type="entry name" value="METHYLTRANSFERASE"/>
    <property type="match status" value="1"/>
</dbReference>
<protein>
    <recommendedName>
        <fullName evidence="5">Methyltransferase</fullName>
    </recommendedName>
</protein>
<dbReference type="GO" id="GO:0031167">
    <property type="term" value="P:rRNA methylation"/>
    <property type="evidence" value="ECO:0007669"/>
    <property type="project" value="InterPro"/>
</dbReference>
<dbReference type="GO" id="GO:0008168">
    <property type="term" value="F:methyltransferase activity"/>
    <property type="evidence" value="ECO:0007669"/>
    <property type="project" value="UniProtKB-KW"/>
</dbReference>
<keyword evidence="2" id="KW-0808">Transferase</keyword>
<dbReference type="PIRSF" id="PIRSF004553">
    <property type="entry name" value="CHP00095"/>
    <property type="match status" value="1"/>
</dbReference>
<comment type="caution">
    <text evidence="3">The sequence shown here is derived from an EMBL/GenBank/DDBJ whole genome shotgun (WGS) entry which is preliminary data.</text>
</comment>
<evidence type="ECO:0008006" key="5">
    <source>
        <dbReference type="Google" id="ProtNLM"/>
    </source>
</evidence>
<dbReference type="EMBL" id="BMCU01000002">
    <property type="protein sequence ID" value="GGG06512.1"/>
    <property type="molecule type" value="Genomic_DNA"/>
</dbReference>
<evidence type="ECO:0000313" key="4">
    <source>
        <dbReference type="Proteomes" id="UP000654257"/>
    </source>
</evidence>
<organism evidence="3 4">
    <name type="scientific">Rhodococcoides trifolii</name>
    <dbReference type="NCBI Taxonomy" id="908250"/>
    <lineage>
        <taxon>Bacteria</taxon>
        <taxon>Bacillati</taxon>
        <taxon>Actinomycetota</taxon>
        <taxon>Actinomycetes</taxon>
        <taxon>Mycobacteriales</taxon>
        <taxon>Nocardiaceae</taxon>
        <taxon>Rhodococcoides</taxon>
    </lineage>
</organism>
<gene>
    <name evidence="3" type="ORF">GCM10007304_20830</name>
</gene>
<evidence type="ECO:0000256" key="2">
    <source>
        <dbReference type="ARBA" id="ARBA00022679"/>
    </source>
</evidence>
<name>A0A917D1R7_9NOCA</name>
<dbReference type="AlphaFoldDB" id="A0A917D1R7"/>
<dbReference type="Gene3D" id="3.40.50.150">
    <property type="entry name" value="Vaccinia Virus protein VP39"/>
    <property type="match status" value="1"/>
</dbReference>
<evidence type="ECO:0000313" key="3">
    <source>
        <dbReference type="EMBL" id="GGG06512.1"/>
    </source>
</evidence>
<dbReference type="SUPFAM" id="SSF53335">
    <property type="entry name" value="S-adenosyl-L-methionine-dependent methyltransferases"/>
    <property type="match status" value="1"/>
</dbReference>